<feature type="compositionally biased region" description="Basic and acidic residues" evidence="7">
    <location>
        <begin position="1601"/>
        <end position="1617"/>
    </location>
</feature>
<evidence type="ECO:0000313" key="9">
    <source>
        <dbReference type="EMBL" id="AEO70156.1"/>
    </source>
</evidence>
<evidence type="ECO:0000256" key="3">
    <source>
        <dbReference type="ARBA" id="ARBA00022454"/>
    </source>
</evidence>
<dbReference type="Pfam" id="PF12231">
    <property type="entry name" value="Rif1_N"/>
    <property type="match status" value="1"/>
</dbReference>
<dbReference type="GO" id="GO:0005634">
    <property type="term" value="C:nucleus"/>
    <property type="evidence" value="ECO:0007669"/>
    <property type="project" value="UniProtKB-SubCell"/>
</dbReference>
<dbReference type="RefSeq" id="XP_003656492.1">
    <property type="nucleotide sequence ID" value="XM_003656444.1"/>
</dbReference>
<feature type="compositionally biased region" description="Low complexity" evidence="7">
    <location>
        <begin position="54"/>
        <end position="63"/>
    </location>
</feature>
<keyword evidence="10" id="KW-1185">Reference proteome</keyword>
<dbReference type="GO" id="GO:0000723">
    <property type="term" value="P:telomere maintenance"/>
    <property type="evidence" value="ECO:0007669"/>
    <property type="project" value="TreeGrafter"/>
</dbReference>
<keyword evidence="3" id="KW-0158">Chromosome</keyword>
<evidence type="ECO:0000256" key="5">
    <source>
        <dbReference type="ARBA" id="ARBA00023242"/>
    </source>
</evidence>
<feature type="domain" description="Telomere-associated protein Rif1 N-terminal" evidence="8">
    <location>
        <begin position="149"/>
        <end position="517"/>
    </location>
</feature>
<feature type="compositionally biased region" description="Acidic residues" evidence="7">
    <location>
        <begin position="1340"/>
        <end position="1351"/>
    </location>
</feature>
<dbReference type="PANTHER" id="PTHR22928:SF3">
    <property type="entry name" value="TELOMERE-ASSOCIATED PROTEIN RIF1"/>
    <property type="match status" value="1"/>
</dbReference>
<keyword evidence="5" id="KW-0539">Nucleus</keyword>
<feature type="region of interest" description="Disordered" evidence="7">
    <location>
        <begin position="1289"/>
        <end position="1309"/>
    </location>
</feature>
<feature type="compositionally biased region" description="Polar residues" evidence="7">
    <location>
        <begin position="1701"/>
        <end position="1710"/>
    </location>
</feature>
<name>G2REM3_THETT</name>
<reference evidence="9 10" key="1">
    <citation type="journal article" date="2011" name="Nat. Biotechnol.">
        <title>Comparative genomic analysis of the thermophilic biomass-degrading fungi Myceliophthora thermophila and Thielavia terrestris.</title>
        <authorList>
            <person name="Berka R.M."/>
            <person name="Grigoriev I.V."/>
            <person name="Otillar R."/>
            <person name="Salamov A."/>
            <person name="Grimwood J."/>
            <person name="Reid I."/>
            <person name="Ishmael N."/>
            <person name="John T."/>
            <person name="Darmond C."/>
            <person name="Moisan M.-C."/>
            <person name="Henrissat B."/>
            <person name="Coutinho P.M."/>
            <person name="Lombard V."/>
            <person name="Natvig D.O."/>
            <person name="Lindquist E."/>
            <person name="Schmutz J."/>
            <person name="Lucas S."/>
            <person name="Harris P."/>
            <person name="Powlowski J."/>
            <person name="Bellemare A."/>
            <person name="Taylor D."/>
            <person name="Butler G."/>
            <person name="de Vries R.P."/>
            <person name="Allijn I.E."/>
            <person name="van den Brink J."/>
            <person name="Ushinsky S."/>
            <person name="Storms R."/>
            <person name="Powell A.J."/>
            <person name="Paulsen I.T."/>
            <person name="Elbourne L.D.H."/>
            <person name="Baker S.E."/>
            <person name="Magnuson J."/>
            <person name="LaBoissiere S."/>
            <person name="Clutterbuck A.J."/>
            <person name="Martinez D."/>
            <person name="Wogulis M."/>
            <person name="de Leon A.L."/>
            <person name="Rey M.W."/>
            <person name="Tsang A."/>
        </authorList>
    </citation>
    <scope>NUCLEOTIDE SEQUENCE [LARGE SCALE GENOMIC DNA]</scope>
    <source>
        <strain evidence="10">ATCC 38088 / NRRL 8126</strain>
    </source>
</reference>
<dbReference type="PANTHER" id="PTHR22928">
    <property type="entry name" value="TELOMERE-ASSOCIATED PROTEIN RIF1"/>
    <property type="match status" value="1"/>
</dbReference>
<feature type="region of interest" description="Disordered" evidence="7">
    <location>
        <begin position="1219"/>
        <end position="1244"/>
    </location>
</feature>
<dbReference type="GeneID" id="11519739"/>
<dbReference type="OrthoDB" id="5399929at2759"/>
<comment type="subcellular location">
    <subcellularLocation>
        <location evidence="2">Chromosome</location>
        <location evidence="2">Telomere</location>
    </subcellularLocation>
    <subcellularLocation>
        <location evidence="1">Nucleus</location>
    </subcellularLocation>
</comment>
<evidence type="ECO:0000256" key="2">
    <source>
        <dbReference type="ARBA" id="ARBA00004574"/>
    </source>
</evidence>
<feature type="compositionally biased region" description="Basic residues" evidence="7">
    <location>
        <begin position="1534"/>
        <end position="1544"/>
    </location>
</feature>
<feature type="compositionally biased region" description="Polar residues" evidence="7">
    <location>
        <begin position="1508"/>
        <end position="1519"/>
    </location>
</feature>
<proteinExistence type="predicted"/>
<feature type="compositionally biased region" description="Polar residues" evidence="7">
    <location>
        <begin position="1289"/>
        <end position="1299"/>
    </location>
</feature>
<evidence type="ECO:0000259" key="8">
    <source>
        <dbReference type="Pfam" id="PF12231"/>
    </source>
</evidence>
<dbReference type="InterPro" id="IPR022031">
    <property type="entry name" value="Rif1_N"/>
</dbReference>
<evidence type="ECO:0000313" key="10">
    <source>
        <dbReference type="Proteomes" id="UP000008181"/>
    </source>
</evidence>
<dbReference type="InterPro" id="IPR016024">
    <property type="entry name" value="ARM-type_fold"/>
</dbReference>
<dbReference type="EMBL" id="CP003013">
    <property type="protein sequence ID" value="AEO70156.1"/>
    <property type="molecule type" value="Genomic_DNA"/>
</dbReference>
<feature type="region of interest" description="Disordered" evidence="7">
    <location>
        <begin position="1323"/>
        <end position="1449"/>
    </location>
</feature>
<dbReference type="eggNOG" id="ENOG502QSZW">
    <property type="taxonomic scope" value="Eukaryota"/>
</dbReference>
<sequence length="1772" mass="195703">MSSPAVLSSLLSCLPPRPPTPPREADHDATAPVKPTLGSGDSRLSLHTPPGFQSPASSSATDSASRRIRKKVGFSVQAEYKDPPVYTDGVTQHPTPVSLPRSASKPVKSILKATNQVPNLLEPATANDCDPSDFQLNLGAMLESTVQQLAGGDRESKLDAYLMLTRAWKASNNLPDRVALQEKMGLFTQFMQRDVVARTSEGNLDTSLVNHALNLLNTFLHFPAIASTISNDFGVFIIDHCIRSFEDVSTPKDTARRLMQVISLQNFSPKVMSSDRVARLVSSLHNIEEHLKGKSIVLSRIFVYRKLVQQSRQPMIAHSDWLLDLFTDMLSNLRDIRSAAISLGLEAAFSIGHEKQLSRKVMEILNLAYEDRRYIQYYEERLRAMAKDKHESAVVPEIWSVVILLLRVRLDKWEYAGPWLHIIQNCFNSVDFPTKIAANRAWGRLTYLMHLEEPVSPKDLATLTRPFISQLRRKSSGKPLEEELRQAVLGGICNLFYYAFKPNTNSTLLETYWDTSVKPVLSKLLDRTAESAEDNRHQATAILTGLFDCLTPRRWRVDHIVETALVKPAELPAIDPKWIRRNAGRVFAAIEPILEQDFLAMARTDTTTFALWRTLVSAVASAAAKEIKVSKDTALFVTEALNLLQRIWERGLPNQDGAEPSVLEFLLAVQAYLKAMISSLGLPPFTEKSGKHQAPAKAPLHTLFSMLSTLPPGVPDDKEFAEFFGLVFAPFFTSKGDRARMDLAQDLLSGIPMDIPLPYGTWLLVAENILCWLEPIQNSHHSSGSGGETPVGHDYRDIVKVLERGIRSTPNLPPKHWESLFFAAFKRAREETGDAGVAMVMIEPLAKVLVDQPATGGTNDKQLNRARYVTELIAIATQPRERQAVDAARKHLWGTVFAGSRSSSFDTFDSLYKVVNEVLEDLYTNFGPTNAEQSARLLRELGGFFDRCNRQLFLKAMAALQDGFLPWFQDSQRLLGSQSSAVLASTKSLWDKLSHLISEVEHPERHLQCLGPFFRASFASCHRAIVNASISLWNRLFENVGHIDYPEDLKAALVQLQLHADIILPGLETSSVECAGQQQSFVDSDDDFSLPRYPSTRSSSRRGTPRPDSSRSKSPKPPASLKLAMKPTSASPQRIPVSRNRQNTPRRFRHDDSQLHFAAIEPSSVFGNPVESQVLTERQQEVRERQRQNAALFPAMRSSPGVTPKEADWQMMRLSGSRMRQATTPEPEKAFDDYVSSTPTPRRGQALVMPEHDLTDPPSSPPELRGNPLAAEIRSRSASHSLLEEWQFSSSPVSGSPNANRHAVIPDPSSQRGYVSVVSLPEVVDATDSPENATGVYDGAEPESPADEIVEDSMVLDPLNGVAVPEPSGNSAEEDPSTPRRSARLSQSRAPRETPTPKSDGEVFVDAPSSPLPPTPRRPERASNGAEAPDANRIPVVPTGDTSFDLSDIDDTSFLKLVVELDSGKSDRSDYHRTSPSVSPDGKGRDSPIADCIVVGDSPEKAELPALSRSTRGCSTRSPSILPENVASSQSKSRVGRRKRKRASSKSSENSPKRHRHEHGSVAGSVKASDIEPTPTQNSDVEVHGSGEAPEVILGCAEADSIVHEERIPSSSAEHESSGSASDGDSWQGFTVSDTRDAMEVEADDQDVQCQIALEFSHSQHQEEDSTPASAEDCPKPASAEQPMHASVQQPLTEEEEVQNMIPTTNTTGSVAMVDQAETAAPKPVEKIMNLFRSGLDELRTARLSRQEVYQIEDMFMDMKRELYEAERRGRA</sequence>
<dbReference type="GO" id="GO:0140445">
    <property type="term" value="C:chromosome, telomeric repeat region"/>
    <property type="evidence" value="ECO:0007669"/>
    <property type="project" value="TreeGrafter"/>
</dbReference>
<evidence type="ECO:0000256" key="7">
    <source>
        <dbReference type="SAM" id="MobiDB-lite"/>
    </source>
</evidence>
<feature type="region of interest" description="Disordered" evidence="7">
    <location>
        <begin position="1462"/>
        <end position="1711"/>
    </location>
</feature>
<evidence type="ECO:0000256" key="1">
    <source>
        <dbReference type="ARBA" id="ARBA00004123"/>
    </source>
</evidence>
<protein>
    <recommendedName>
        <fullName evidence="8">Telomere-associated protein Rif1 N-terminal domain-containing protein</fullName>
    </recommendedName>
</protein>
<keyword evidence="6" id="KW-0131">Cell cycle</keyword>
<feature type="compositionally biased region" description="Low complexity" evidence="7">
    <location>
        <begin position="1"/>
        <end position="14"/>
    </location>
</feature>
<dbReference type="SUPFAM" id="SSF48371">
    <property type="entry name" value="ARM repeat"/>
    <property type="match status" value="1"/>
</dbReference>
<dbReference type="STRING" id="578455.G2REM3"/>
<organism evidence="9 10">
    <name type="scientific">Thermothielavioides terrestris (strain ATCC 38088 / NRRL 8126)</name>
    <name type="common">Thielavia terrestris</name>
    <dbReference type="NCBI Taxonomy" id="578455"/>
    <lineage>
        <taxon>Eukaryota</taxon>
        <taxon>Fungi</taxon>
        <taxon>Dikarya</taxon>
        <taxon>Ascomycota</taxon>
        <taxon>Pezizomycotina</taxon>
        <taxon>Sordariomycetes</taxon>
        <taxon>Sordariomycetidae</taxon>
        <taxon>Sordariales</taxon>
        <taxon>Chaetomiaceae</taxon>
        <taxon>Thermothielavioides</taxon>
        <taxon>Thermothielavioides terrestris</taxon>
    </lineage>
</organism>
<dbReference type="KEGG" id="ttt:THITE_2121179"/>
<gene>
    <name evidence="9" type="ORF">THITE_2121179</name>
</gene>
<feature type="region of interest" description="Disordered" evidence="7">
    <location>
        <begin position="1082"/>
        <end position="1149"/>
    </location>
</feature>
<evidence type="ECO:0000256" key="4">
    <source>
        <dbReference type="ARBA" id="ARBA00022895"/>
    </source>
</evidence>
<dbReference type="HOGENOM" id="CLU_000830_2_0_1"/>
<feature type="compositionally biased region" description="Basic and acidic residues" evidence="7">
    <location>
        <begin position="1462"/>
        <end position="1473"/>
    </location>
</feature>
<accession>G2REM3</accession>
<feature type="region of interest" description="Disordered" evidence="7">
    <location>
        <begin position="1"/>
        <end position="66"/>
    </location>
</feature>
<keyword evidence="4" id="KW-0779">Telomere</keyword>
<evidence type="ECO:0000256" key="6">
    <source>
        <dbReference type="ARBA" id="ARBA00023306"/>
    </source>
</evidence>
<dbReference type="Proteomes" id="UP000008181">
    <property type="component" value="Chromosome 5"/>
</dbReference>